<evidence type="ECO:0000256" key="3">
    <source>
        <dbReference type="ARBA" id="ARBA00022989"/>
    </source>
</evidence>
<name>A0A4T2BDB5_9MICO</name>
<evidence type="ECO:0000313" key="7">
    <source>
        <dbReference type="EMBL" id="TIH27058.1"/>
    </source>
</evidence>
<evidence type="ECO:0000256" key="1">
    <source>
        <dbReference type="ARBA" id="ARBA00004141"/>
    </source>
</evidence>
<dbReference type="GO" id="GO:0016020">
    <property type="term" value="C:membrane"/>
    <property type="evidence" value="ECO:0007669"/>
    <property type="project" value="UniProtKB-SubCell"/>
</dbReference>
<feature type="transmembrane region" description="Helical" evidence="5">
    <location>
        <begin position="174"/>
        <end position="193"/>
    </location>
</feature>
<keyword evidence="3 5" id="KW-1133">Transmembrane helix</keyword>
<dbReference type="AlphaFoldDB" id="A0A4T2BDB5"/>
<feature type="transmembrane region" description="Helical" evidence="5">
    <location>
        <begin position="62"/>
        <end position="86"/>
    </location>
</feature>
<evidence type="ECO:0000259" key="6">
    <source>
        <dbReference type="Pfam" id="PF01061"/>
    </source>
</evidence>
<keyword evidence="4 5" id="KW-0472">Membrane</keyword>
<feature type="domain" description="ABC-2 type transporter transmembrane" evidence="6">
    <location>
        <begin position="35"/>
        <end position="218"/>
    </location>
</feature>
<keyword evidence="2 5" id="KW-0812">Transmembrane</keyword>
<dbReference type="RefSeq" id="WP_136643819.1">
    <property type="nucleotide sequence ID" value="NZ_QYRT01000080.1"/>
</dbReference>
<feature type="transmembrane region" description="Helical" evidence="5">
    <location>
        <begin position="143"/>
        <end position="167"/>
    </location>
</feature>
<sequence length="267" mass="27884">MSRVSLGLLLDLVWSATRISLRSFDVTRSWRTLLVALGIGPCLQVVYLVGMSGTTQSDAARIRVAIAAALLSAAIAAVESTSIVLATSRYDGALAPVMLSTLPAFLVWVGQIIAATVVGAAAGLIGVGFTSLFFFGSGTSFPIVGSLVAVIVTSISTAGFGFAVGALSLQLRDSLLPASITVSVMFVLCGVVTPLSNYWGPFQIIANVVPLTQSTEAIDFLLRGDLASYAIRLGIALLIGVAWTVIGSIGWKMLDRRSRRSGSMELL</sequence>
<accession>A0A4T2BDB5</accession>
<keyword evidence="8" id="KW-1185">Reference proteome</keyword>
<feature type="transmembrane region" description="Helical" evidence="5">
    <location>
        <begin position="31"/>
        <end position="50"/>
    </location>
</feature>
<reference evidence="7 8" key="1">
    <citation type="journal article" date="2019" name="Microorganisms">
        <title>Systematic Affiliation and Genome Analysis of Subtercola vilae DB165(T) with Particular Emphasis on Cold Adaptation of an Isolate from a High-Altitude Cold Volcano Lake.</title>
        <authorList>
            <person name="Villalobos A.S."/>
            <person name="Wiese J."/>
            <person name="Imhoff J.F."/>
            <person name="Dorador C."/>
            <person name="Keller A."/>
            <person name="Hentschel U."/>
        </authorList>
    </citation>
    <scope>NUCLEOTIDE SEQUENCE [LARGE SCALE GENOMIC DNA]</scope>
    <source>
        <strain evidence="7 8">DB165</strain>
    </source>
</reference>
<comment type="caution">
    <text evidence="7">The sequence shown here is derived from an EMBL/GenBank/DDBJ whole genome shotgun (WGS) entry which is preliminary data.</text>
</comment>
<evidence type="ECO:0000313" key="8">
    <source>
        <dbReference type="Proteomes" id="UP000306192"/>
    </source>
</evidence>
<dbReference type="InterPro" id="IPR013525">
    <property type="entry name" value="ABC2_TM"/>
</dbReference>
<evidence type="ECO:0000256" key="4">
    <source>
        <dbReference type="ARBA" id="ARBA00023136"/>
    </source>
</evidence>
<evidence type="ECO:0000256" key="2">
    <source>
        <dbReference type="ARBA" id="ARBA00022692"/>
    </source>
</evidence>
<evidence type="ECO:0000256" key="5">
    <source>
        <dbReference type="SAM" id="Phobius"/>
    </source>
</evidence>
<dbReference type="Pfam" id="PF01061">
    <property type="entry name" value="ABC2_membrane"/>
    <property type="match status" value="1"/>
</dbReference>
<comment type="subcellular location">
    <subcellularLocation>
        <location evidence="1">Membrane</location>
        <topology evidence="1">Multi-pass membrane protein</topology>
    </subcellularLocation>
</comment>
<organism evidence="7 8">
    <name type="scientific">Subtercola vilae</name>
    <dbReference type="NCBI Taxonomy" id="2056433"/>
    <lineage>
        <taxon>Bacteria</taxon>
        <taxon>Bacillati</taxon>
        <taxon>Actinomycetota</taxon>
        <taxon>Actinomycetes</taxon>
        <taxon>Micrococcales</taxon>
        <taxon>Microbacteriaceae</taxon>
        <taxon>Subtercola</taxon>
    </lineage>
</organism>
<feature type="transmembrane region" description="Helical" evidence="5">
    <location>
        <begin position="229"/>
        <end position="251"/>
    </location>
</feature>
<gene>
    <name evidence="7" type="ORF">D4765_18745</name>
</gene>
<dbReference type="EMBL" id="QYRT01000080">
    <property type="protein sequence ID" value="TIH27058.1"/>
    <property type="molecule type" value="Genomic_DNA"/>
</dbReference>
<proteinExistence type="predicted"/>
<dbReference type="Proteomes" id="UP000306192">
    <property type="component" value="Unassembled WGS sequence"/>
</dbReference>
<protein>
    <submittedName>
        <fullName evidence="7">ABC transporter permease</fullName>
    </submittedName>
</protein>
<dbReference type="OrthoDB" id="3757373at2"/>
<dbReference type="GO" id="GO:0140359">
    <property type="term" value="F:ABC-type transporter activity"/>
    <property type="evidence" value="ECO:0007669"/>
    <property type="project" value="InterPro"/>
</dbReference>